<sequence length="136" mass="15563">MLCMGDNKSHPQTAEINKYLDELMWKPRQAGYVPETDSMMHELEASHSIFGLTNCSEGSTIRIIKNLRMCDDCHSAIKFISTVITCREIIVRVSIDIPPFQRRPLFLHGLLENQLHVLVIEPFILVCEASSVDFSW</sequence>
<dbReference type="InterPro" id="IPR032867">
    <property type="entry name" value="DYW_dom"/>
</dbReference>
<evidence type="ECO:0000313" key="3">
    <source>
        <dbReference type="Proteomes" id="UP000554482"/>
    </source>
</evidence>
<dbReference type="Proteomes" id="UP000554482">
    <property type="component" value="Unassembled WGS sequence"/>
</dbReference>
<dbReference type="EMBL" id="JABWDY010041212">
    <property type="protein sequence ID" value="KAF5177576.1"/>
    <property type="molecule type" value="Genomic_DNA"/>
</dbReference>
<organism evidence="2 3">
    <name type="scientific">Thalictrum thalictroides</name>
    <name type="common">Rue-anemone</name>
    <name type="synonym">Anemone thalictroides</name>
    <dbReference type="NCBI Taxonomy" id="46969"/>
    <lineage>
        <taxon>Eukaryota</taxon>
        <taxon>Viridiplantae</taxon>
        <taxon>Streptophyta</taxon>
        <taxon>Embryophyta</taxon>
        <taxon>Tracheophyta</taxon>
        <taxon>Spermatophyta</taxon>
        <taxon>Magnoliopsida</taxon>
        <taxon>Ranunculales</taxon>
        <taxon>Ranunculaceae</taxon>
        <taxon>Thalictroideae</taxon>
        <taxon>Thalictrum</taxon>
    </lineage>
</organism>
<proteinExistence type="predicted"/>
<accession>A0A7J6UY67</accession>
<dbReference type="GO" id="GO:0008270">
    <property type="term" value="F:zinc ion binding"/>
    <property type="evidence" value="ECO:0007669"/>
    <property type="project" value="InterPro"/>
</dbReference>
<comment type="caution">
    <text evidence="2">The sequence shown here is derived from an EMBL/GenBank/DDBJ whole genome shotgun (WGS) entry which is preliminary data.</text>
</comment>
<dbReference type="AlphaFoldDB" id="A0A7J6UY67"/>
<evidence type="ECO:0000313" key="2">
    <source>
        <dbReference type="EMBL" id="KAF5177576.1"/>
    </source>
</evidence>
<name>A0A7J6UY67_THATH</name>
<keyword evidence="3" id="KW-1185">Reference proteome</keyword>
<reference evidence="2 3" key="1">
    <citation type="submission" date="2020-06" db="EMBL/GenBank/DDBJ databases">
        <title>Transcriptomic and genomic resources for Thalictrum thalictroides and T. hernandezii: Facilitating candidate gene discovery in an emerging model plant lineage.</title>
        <authorList>
            <person name="Arias T."/>
            <person name="Riano-Pachon D.M."/>
            <person name="Di Stilio V.S."/>
        </authorList>
    </citation>
    <scope>NUCLEOTIDE SEQUENCE [LARGE SCALE GENOMIC DNA]</scope>
    <source>
        <strain evidence="3">cv. WT478/WT964</strain>
        <tissue evidence="2">Leaves</tissue>
    </source>
</reference>
<protein>
    <submittedName>
        <fullName evidence="2">Pentatricopeptide repeat-containing protein</fullName>
    </submittedName>
</protein>
<dbReference type="Pfam" id="PF14432">
    <property type="entry name" value="DYW_deaminase"/>
    <property type="match status" value="1"/>
</dbReference>
<evidence type="ECO:0000259" key="1">
    <source>
        <dbReference type="Pfam" id="PF14432"/>
    </source>
</evidence>
<dbReference type="OrthoDB" id="1926166at2759"/>
<gene>
    <name evidence="2" type="ORF">FRX31_032837</name>
</gene>
<feature type="domain" description="DYW" evidence="1">
    <location>
        <begin position="44"/>
        <end position="94"/>
    </location>
</feature>